<evidence type="ECO:0008006" key="4">
    <source>
        <dbReference type="Google" id="ProtNLM"/>
    </source>
</evidence>
<accession>A0A812T052</accession>
<proteinExistence type="predicted"/>
<dbReference type="OrthoDB" id="10537137at2759"/>
<organism evidence="2 3">
    <name type="scientific">Symbiodinium natans</name>
    <dbReference type="NCBI Taxonomy" id="878477"/>
    <lineage>
        <taxon>Eukaryota</taxon>
        <taxon>Sar</taxon>
        <taxon>Alveolata</taxon>
        <taxon>Dinophyceae</taxon>
        <taxon>Suessiales</taxon>
        <taxon>Symbiodiniaceae</taxon>
        <taxon>Symbiodinium</taxon>
    </lineage>
</organism>
<protein>
    <recommendedName>
        <fullName evidence="4">Reverse transcriptase domain-containing protein</fullName>
    </recommendedName>
</protein>
<evidence type="ECO:0000313" key="3">
    <source>
        <dbReference type="Proteomes" id="UP000604046"/>
    </source>
</evidence>
<keyword evidence="3" id="KW-1185">Reference proteome</keyword>
<dbReference type="InterPro" id="IPR052055">
    <property type="entry name" value="Hepadnavirus_pol/RT"/>
</dbReference>
<dbReference type="EMBL" id="CAJNDS010002495">
    <property type="protein sequence ID" value="CAE7498119.1"/>
    <property type="molecule type" value="Genomic_DNA"/>
</dbReference>
<comment type="caution">
    <text evidence="2">The sequence shown here is derived from an EMBL/GenBank/DDBJ whole genome shotgun (WGS) entry which is preliminary data.</text>
</comment>
<gene>
    <name evidence="2" type="ORF">SNAT2548_LOCUS27901</name>
</gene>
<sequence length="1334" mass="147235">MAGVTLDSEAAFKERCDKVGLNNDVFDELTGQGYKTFGSMAFAVGASPTSISEEDFQNWVRNVFATAPNHHQLSCLRRILFESQALGINDMKTRVEPTTEILTRKMPTAERLSRQKAQEKRLPGVIFDPQTTPSHRIVDQIVEMLETGVLAYIPPGKFTSREQEIQASKPDKTLAIDADGNLKIAAKGEDLISCDTGSELTLRQAWSRRSLAFDIAGMASYATLEGWSHKLYVVLQRPAPPGYHPIALTQIVAADRHMFTLVAVPSAPLTRMAIGVEVEDGGADEEKAVGRGRKGKGKGSGIQVPEGAQTKVNDQPVCFAYNVGTCGFKVNKKNRCGRGFHVCWWKGCGGNHPGHACTKETKPSFEADVADKQVCHAAEMFACQCMRKESNDSAHLLQLFDLLPTVMTRFVKQRCPGLTFSSIVIMEGVETFPHVDSHNDPSSENAVFGLGPPGIFSGGEVWIEDSSGSVDFKHEEVVLKGRLFRRELFSGSGSLSAALHANGFQALAVDHLPNKPLVPTMRLDLSSDESQNLVLEQLQVTHPVYLHLGPPCGTASRARGRPVPKFLVRQGAPQPQPLRSGLHPLGLPSLPRGSISYERVQSANRLYRFCWRLLNWCLKAGVYFTIENPENSWFWAVLAHLARGDPRAPFHHAQLYEVVFDSCEHGGRRPKTTKLLTNCRALLALARRCSGSHEHAPWKVRWSTSGWTFDTHLEAQYPLLLVERWADLLCADLQTRGLVFTAVLPARALTLAAQGRQSRKATPLISEYDRVVDLPCSKVPLEGAKVLSAPESGGAAGGQEVVCKAEILGKQLQKREDALHAEMPQWMQKVIKGKKILLWEELLKQYHYDDLGVVNLLKQGVDLSGVGACPDCFEVNVKPPVLPIDNASDAQLNDSFGPSMRLVLQDCDYLAAMAILVARKMKEMGSAVPWVGKTLDLSKAYKQVPISQKDRRLAVVFLDDACGQRKFFLSNSLLFGASASVPSFLRISRSLHFLFNKMLHVASSCYFDDFPLLSTESLAESADWACSRLLDLLGWKHARSGEGHKGLPFSAKFEVLGTVADVSELHHGIFRMANKSSRVEKVTERLRDVHESGALQRHDGQILLGLLRFAAGFFSGMTLKHVCVDLNRFVYAGAKPSADVLRNLCERAIQAISVLPPREIRLEHDPSVVHIWTDGSWENKIAGIGAVVLDGSRGFGAVFQDEVPKEVLEEWSRTVGDGDHLICQIELFVVWAIKLSLGDMLKNRRVIMWIDNESARLGLVKGYSSSPSMDRLLRDVCALEDSCPSLSWYARVPSWSNVADAPSRFAGQTVLHMVGATELSSFGKLPVERFLLQH</sequence>
<dbReference type="Proteomes" id="UP000604046">
    <property type="component" value="Unassembled WGS sequence"/>
</dbReference>
<reference evidence="2" key="1">
    <citation type="submission" date="2021-02" db="EMBL/GenBank/DDBJ databases">
        <authorList>
            <person name="Dougan E. K."/>
            <person name="Rhodes N."/>
            <person name="Thang M."/>
            <person name="Chan C."/>
        </authorList>
    </citation>
    <scope>NUCLEOTIDE SEQUENCE</scope>
</reference>
<dbReference type="PANTHER" id="PTHR33050:SF7">
    <property type="entry name" value="RIBONUCLEASE H"/>
    <property type="match status" value="1"/>
</dbReference>
<evidence type="ECO:0000313" key="2">
    <source>
        <dbReference type="EMBL" id="CAE7498119.1"/>
    </source>
</evidence>
<evidence type="ECO:0000256" key="1">
    <source>
        <dbReference type="SAM" id="MobiDB-lite"/>
    </source>
</evidence>
<feature type="region of interest" description="Disordered" evidence="1">
    <location>
        <begin position="287"/>
        <end position="306"/>
    </location>
</feature>
<name>A0A812T052_9DINO</name>
<dbReference type="PANTHER" id="PTHR33050">
    <property type="entry name" value="REVERSE TRANSCRIPTASE DOMAIN-CONTAINING PROTEIN"/>
    <property type="match status" value="1"/>
</dbReference>